<feature type="compositionally biased region" description="Low complexity" evidence="10">
    <location>
        <begin position="436"/>
        <end position="445"/>
    </location>
</feature>
<dbReference type="PRINTS" id="PR00367">
    <property type="entry name" value="ETHRSPELEMNT"/>
</dbReference>
<evidence type="ECO:0000256" key="7">
    <source>
        <dbReference type="ARBA" id="ARBA00023163"/>
    </source>
</evidence>
<dbReference type="InterPro" id="IPR036955">
    <property type="entry name" value="AP2/ERF_dom_sf"/>
</dbReference>
<comment type="similarity">
    <text evidence="9">Belongs to the AP2/ERF transcription factor family. ERF subfamily.</text>
</comment>
<dbReference type="PANTHER" id="PTHR31657:SF19">
    <property type="entry name" value="ETHYLENE-RESPONSIVE TRANSCRIPTION FACTOR ERF053"/>
    <property type="match status" value="1"/>
</dbReference>
<reference evidence="12" key="1">
    <citation type="submission" date="2019-12" db="EMBL/GenBank/DDBJ databases">
        <authorList>
            <person name="Hu Y."/>
        </authorList>
    </citation>
    <scope>NUCLEOTIDE SEQUENCE</scope>
    <source>
        <strain evidence="12">Cac099</strain>
    </source>
</reference>
<dbReference type="GO" id="GO:0005634">
    <property type="term" value="C:nucleus"/>
    <property type="evidence" value="ECO:0007669"/>
    <property type="project" value="UniProtKB-SubCell"/>
</dbReference>
<dbReference type="InterPro" id="IPR016177">
    <property type="entry name" value="DNA-bd_dom_sf"/>
</dbReference>
<dbReference type="GO" id="GO:0000976">
    <property type="term" value="F:transcription cis-regulatory region binding"/>
    <property type="evidence" value="ECO:0007669"/>
    <property type="project" value="UniProtKB-ARBA"/>
</dbReference>
<keyword evidence="3" id="KW-0611">Plant defense</keyword>
<keyword evidence="8" id="KW-0539">Nucleus</keyword>
<dbReference type="InterPro" id="IPR001471">
    <property type="entry name" value="AP2/ERF_dom"/>
</dbReference>
<feature type="region of interest" description="Disordered" evidence="10">
    <location>
        <begin position="384"/>
        <end position="458"/>
    </location>
</feature>
<feature type="region of interest" description="Disordered" evidence="10">
    <location>
        <begin position="351"/>
        <end position="370"/>
    </location>
</feature>
<evidence type="ECO:0000256" key="4">
    <source>
        <dbReference type="ARBA" id="ARBA00023015"/>
    </source>
</evidence>
<keyword evidence="2" id="KW-0936">Ethylene signaling pathway</keyword>
<dbReference type="Gene3D" id="3.30.730.10">
    <property type="entry name" value="AP2/ERF domain"/>
    <property type="match status" value="1"/>
</dbReference>
<dbReference type="SUPFAM" id="SSF54171">
    <property type="entry name" value="DNA-binding domain"/>
    <property type="match status" value="1"/>
</dbReference>
<proteinExistence type="evidence at transcript level"/>
<feature type="compositionally biased region" description="Polar residues" evidence="10">
    <location>
        <begin position="400"/>
        <end position="419"/>
    </location>
</feature>
<keyword evidence="7" id="KW-0804">Transcription</keyword>
<keyword evidence="4" id="KW-0805">Transcription regulation</keyword>
<dbReference type="FunFam" id="3.30.730.10:FF:000001">
    <property type="entry name" value="Ethylene-responsive transcription factor 2"/>
    <property type="match status" value="1"/>
</dbReference>
<organism evidence="12">
    <name type="scientific">Camptotheca acuminata</name>
    <name type="common">Happy tree</name>
    <dbReference type="NCBI Taxonomy" id="16922"/>
    <lineage>
        <taxon>Eukaryota</taxon>
        <taxon>Viridiplantae</taxon>
        <taxon>Streptophyta</taxon>
        <taxon>Embryophyta</taxon>
        <taxon>Tracheophyta</taxon>
        <taxon>Spermatophyta</taxon>
        <taxon>Magnoliopsida</taxon>
        <taxon>eudicotyledons</taxon>
        <taxon>Gunneridae</taxon>
        <taxon>Pentapetalae</taxon>
        <taxon>asterids</taxon>
        <taxon>Cornales</taxon>
        <taxon>Nyssaceae</taxon>
        <taxon>Camptotheca</taxon>
    </lineage>
</organism>
<feature type="compositionally biased region" description="Low complexity" evidence="10">
    <location>
        <begin position="283"/>
        <end position="293"/>
    </location>
</feature>
<evidence type="ECO:0000313" key="12">
    <source>
        <dbReference type="EMBL" id="QNI23834.1"/>
    </source>
</evidence>
<feature type="domain" description="AP2/ERF" evidence="11">
    <location>
        <begin position="216"/>
        <end position="273"/>
    </location>
</feature>
<feature type="compositionally biased region" description="Basic and acidic residues" evidence="10">
    <location>
        <begin position="12"/>
        <end position="32"/>
    </location>
</feature>
<reference evidence="12" key="2">
    <citation type="journal article" date="2020" name="Chin J Nat Med">
        <title>Genome-wide identification and analysis of AP2/ERF transcription factors related to camptothecin biosynthesis in Camptotheca acuminata.</title>
        <authorList>
            <person name="Hu Y.T."/>
            <person name="Xu Z.C."/>
            <person name="Tian Y."/>
            <person name="Gao R.R."/>
            <person name="Ji A.J."/>
            <person name="Pu X.D."/>
            <person name="Wang Y."/>
            <person name="Liu X."/>
            <person name="Song J.Y."/>
        </authorList>
    </citation>
    <scope>NUCLEOTIDE SEQUENCE</scope>
    <source>
        <strain evidence="12">Cac099</strain>
    </source>
</reference>
<dbReference type="Pfam" id="PF00847">
    <property type="entry name" value="AP2"/>
    <property type="match status" value="1"/>
</dbReference>
<evidence type="ECO:0000256" key="3">
    <source>
        <dbReference type="ARBA" id="ARBA00022821"/>
    </source>
</evidence>
<protein>
    <submittedName>
        <fullName evidence="12">AP2/ERF transcription factor</fullName>
    </submittedName>
</protein>
<comment type="subcellular location">
    <subcellularLocation>
        <location evidence="1">Nucleus</location>
    </subcellularLocation>
</comment>
<dbReference type="AlphaFoldDB" id="A0A7G8AUG5"/>
<evidence type="ECO:0000256" key="1">
    <source>
        <dbReference type="ARBA" id="ARBA00004123"/>
    </source>
</evidence>
<evidence type="ECO:0000256" key="6">
    <source>
        <dbReference type="ARBA" id="ARBA00023159"/>
    </source>
</evidence>
<dbReference type="InterPro" id="IPR051758">
    <property type="entry name" value="ERF/AP2-like"/>
</dbReference>
<evidence type="ECO:0000256" key="2">
    <source>
        <dbReference type="ARBA" id="ARBA00022745"/>
    </source>
</evidence>
<name>A0A7G8AUG5_CAMAC</name>
<dbReference type="EMBL" id="MN863636">
    <property type="protein sequence ID" value="QNI23834.1"/>
    <property type="molecule type" value="mRNA"/>
</dbReference>
<feature type="region of interest" description="Disordered" evidence="10">
    <location>
        <begin position="1"/>
        <end position="32"/>
    </location>
</feature>
<evidence type="ECO:0000259" key="11">
    <source>
        <dbReference type="PROSITE" id="PS51032"/>
    </source>
</evidence>
<accession>A0A7G8AUG5</accession>
<dbReference type="CDD" id="cd00018">
    <property type="entry name" value="AP2"/>
    <property type="match status" value="1"/>
</dbReference>
<dbReference type="PROSITE" id="PS51032">
    <property type="entry name" value="AP2_ERF"/>
    <property type="match status" value="1"/>
</dbReference>
<evidence type="ECO:0000256" key="8">
    <source>
        <dbReference type="ARBA" id="ARBA00023242"/>
    </source>
</evidence>
<dbReference type="PANTHER" id="PTHR31657">
    <property type="entry name" value="ETHYLENE-RESPONSIVE TRANSCRIPTION FACTOR ERF061"/>
    <property type="match status" value="1"/>
</dbReference>
<keyword evidence="6" id="KW-0010">Activator</keyword>
<dbReference type="GO" id="GO:0006952">
    <property type="term" value="P:defense response"/>
    <property type="evidence" value="ECO:0007669"/>
    <property type="project" value="UniProtKB-KW"/>
</dbReference>
<dbReference type="GO" id="GO:0009873">
    <property type="term" value="P:ethylene-activated signaling pathway"/>
    <property type="evidence" value="ECO:0007669"/>
    <property type="project" value="UniProtKB-KW"/>
</dbReference>
<dbReference type="SMART" id="SM00380">
    <property type="entry name" value="AP2"/>
    <property type="match status" value="1"/>
</dbReference>
<dbReference type="GO" id="GO:0003700">
    <property type="term" value="F:DNA-binding transcription factor activity"/>
    <property type="evidence" value="ECO:0007669"/>
    <property type="project" value="InterPro"/>
</dbReference>
<feature type="compositionally biased region" description="Low complexity" evidence="10">
    <location>
        <begin position="354"/>
        <end position="370"/>
    </location>
</feature>
<feature type="region of interest" description="Disordered" evidence="10">
    <location>
        <begin position="281"/>
        <end position="343"/>
    </location>
</feature>
<keyword evidence="5" id="KW-0238">DNA-binding</keyword>
<feature type="compositionally biased region" description="Basic and acidic residues" evidence="10">
    <location>
        <begin position="305"/>
        <end position="314"/>
    </location>
</feature>
<evidence type="ECO:0000256" key="9">
    <source>
        <dbReference type="ARBA" id="ARBA00024343"/>
    </source>
</evidence>
<evidence type="ECO:0000256" key="10">
    <source>
        <dbReference type="SAM" id="MobiDB-lite"/>
    </source>
</evidence>
<sequence>MAAAKNTGKSKKAIEESEKMTQLESERDLGKELDIGFESQQWRPVFDEASMSNRPLKKIRSPERQDPFQFSASLAHQTPISLSSSIPYSSNTPTAFPPSSSTSSRLVFPFAFDGSQQSIENLQRFRTNSMPMFRPQSQNQQQMISFDPQHQHGGFGYPPYFAGAAVSQQQQQQLLQYWSDALNLSPRGRMMMMNRLGQDGRALFRPQMPPVSTTKLYRGVRQRHWGKWVAEIRLPRNRTRLWLGTFDTAEDAAMAYDREAFKLRGENARLNFPELFLNKDRAASTAPSSSSSSPPTPHENLMSSRDSKKAREAPEDLNLQELPLPPPPPQGDNPDDDSGLGSSEVTAASDEVQAAAGSSGAGESVSESSELVWGQMAEAWLNAIPAGWGPGSPVWDDLDTTNNLMLPSNLPFANTTNQQEYHDPDPQQQQSDLGGSASASFSSSSPYPIKPFFWKDQD</sequence>
<evidence type="ECO:0000256" key="5">
    <source>
        <dbReference type="ARBA" id="ARBA00023125"/>
    </source>
</evidence>